<comment type="caution">
    <text evidence="2">The sequence shown here is derived from an EMBL/GenBank/DDBJ whole genome shotgun (WGS) entry which is preliminary data.</text>
</comment>
<evidence type="ECO:0000256" key="1">
    <source>
        <dbReference type="SAM" id="Coils"/>
    </source>
</evidence>
<gene>
    <name evidence="2" type="ORF">AMORRO_LOCUS10299</name>
</gene>
<dbReference type="AlphaFoldDB" id="A0A9N9H9E1"/>
<feature type="non-terminal residue" evidence="2">
    <location>
        <position position="174"/>
    </location>
</feature>
<reference evidence="2" key="1">
    <citation type="submission" date="2021-06" db="EMBL/GenBank/DDBJ databases">
        <authorList>
            <person name="Kallberg Y."/>
            <person name="Tangrot J."/>
            <person name="Rosling A."/>
        </authorList>
    </citation>
    <scope>NUCLEOTIDE SEQUENCE</scope>
    <source>
        <strain evidence="2">CL551</strain>
    </source>
</reference>
<protein>
    <submittedName>
        <fullName evidence="2">16259_t:CDS:1</fullName>
    </submittedName>
</protein>
<accession>A0A9N9H9E1</accession>
<evidence type="ECO:0000313" key="3">
    <source>
        <dbReference type="Proteomes" id="UP000789342"/>
    </source>
</evidence>
<feature type="non-terminal residue" evidence="2">
    <location>
        <position position="1"/>
    </location>
</feature>
<dbReference type="Proteomes" id="UP000789342">
    <property type="component" value="Unassembled WGS sequence"/>
</dbReference>
<keyword evidence="1" id="KW-0175">Coiled coil</keyword>
<name>A0A9N9H9E1_9GLOM</name>
<evidence type="ECO:0000313" key="2">
    <source>
        <dbReference type="EMBL" id="CAG8658475.1"/>
    </source>
</evidence>
<proteinExistence type="predicted"/>
<dbReference type="EMBL" id="CAJVPV010011152">
    <property type="protein sequence ID" value="CAG8658475.1"/>
    <property type="molecule type" value="Genomic_DNA"/>
</dbReference>
<feature type="coiled-coil region" evidence="1">
    <location>
        <begin position="132"/>
        <end position="173"/>
    </location>
</feature>
<keyword evidence="3" id="KW-1185">Reference proteome</keyword>
<sequence>MSSNASRLPSRLPINVTAMTNEISAGQQALTISKLQRPSSLDTKLKLPSAGIKNLTFTHPSSTQHNVEPTRLRKPLKLNNRATQRNENNFTSLAGMQPLHEKFSHQKNLFHRKKIHSLNLRSRNLSPKKTKEDELRVENFQLRIELEKLRNEKNMILAEKEKLQAEKMGLTQEI</sequence>
<organism evidence="2 3">
    <name type="scientific">Acaulospora morrowiae</name>
    <dbReference type="NCBI Taxonomy" id="94023"/>
    <lineage>
        <taxon>Eukaryota</taxon>
        <taxon>Fungi</taxon>
        <taxon>Fungi incertae sedis</taxon>
        <taxon>Mucoromycota</taxon>
        <taxon>Glomeromycotina</taxon>
        <taxon>Glomeromycetes</taxon>
        <taxon>Diversisporales</taxon>
        <taxon>Acaulosporaceae</taxon>
        <taxon>Acaulospora</taxon>
    </lineage>
</organism>